<evidence type="ECO:0000313" key="15">
    <source>
        <dbReference type="Proteomes" id="UP000504612"/>
    </source>
</evidence>
<feature type="chain" id="PRO_5026877004" evidence="13">
    <location>
        <begin position="21"/>
        <end position="876"/>
    </location>
</feature>
<dbReference type="FunFam" id="2.10.50.30:FF:000002">
    <property type="entry name" value="Vomeronasal 2 receptor, h1"/>
    <property type="match status" value="1"/>
</dbReference>
<accession>A0A6J1VFB8</accession>
<feature type="transmembrane region" description="Helical" evidence="12">
    <location>
        <begin position="648"/>
        <end position="666"/>
    </location>
</feature>
<dbReference type="AlphaFoldDB" id="A0A6J1VFB8"/>
<evidence type="ECO:0000256" key="11">
    <source>
        <dbReference type="ARBA" id="ARBA00023224"/>
    </source>
</evidence>
<proteinExistence type="inferred from homology"/>
<name>A0A6J1VFB8_9SAUR</name>
<evidence type="ECO:0000259" key="14">
    <source>
        <dbReference type="PROSITE" id="PS50259"/>
    </source>
</evidence>
<comment type="similarity">
    <text evidence="2">Belongs to the G-protein coupled receptor 3 family.</text>
</comment>
<dbReference type="RefSeq" id="XP_026541545.1">
    <property type="nucleotide sequence ID" value="XM_026685760.1"/>
</dbReference>
<evidence type="ECO:0000256" key="6">
    <source>
        <dbReference type="ARBA" id="ARBA00022989"/>
    </source>
</evidence>
<keyword evidence="15" id="KW-1185">Reference proteome</keyword>
<evidence type="ECO:0000256" key="7">
    <source>
        <dbReference type="ARBA" id="ARBA00023040"/>
    </source>
</evidence>
<evidence type="ECO:0000313" key="16">
    <source>
        <dbReference type="RefSeq" id="XP_026541545.1"/>
    </source>
</evidence>
<dbReference type="PANTHER" id="PTHR24061">
    <property type="entry name" value="CALCIUM-SENSING RECEPTOR-RELATED"/>
    <property type="match status" value="1"/>
</dbReference>
<feature type="transmembrane region" description="Helical" evidence="12">
    <location>
        <begin position="678"/>
        <end position="703"/>
    </location>
</feature>
<organism evidence="15 16">
    <name type="scientific">Notechis scutatus</name>
    <name type="common">mainland tiger snake</name>
    <dbReference type="NCBI Taxonomy" id="8663"/>
    <lineage>
        <taxon>Eukaryota</taxon>
        <taxon>Metazoa</taxon>
        <taxon>Chordata</taxon>
        <taxon>Craniata</taxon>
        <taxon>Vertebrata</taxon>
        <taxon>Euteleostomi</taxon>
        <taxon>Lepidosauria</taxon>
        <taxon>Squamata</taxon>
        <taxon>Bifurcata</taxon>
        <taxon>Unidentata</taxon>
        <taxon>Episquamata</taxon>
        <taxon>Toxicofera</taxon>
        <taxon>Serpentes</taxon>
        <taxon>Colubroidea</taxon>
        <taxon>Elapidae</taxon>
        <taxon>Hydrophiinae</taxon>
        <taxon>Notechis</taxon>
    </lineage>
</organism>
<dbReference type="FunFam" id="3.40.50.2300:FF:000024">
    <property type="entry name" value="Vomeronasal 2, receptor 73"/>
    <property type="match status" value="1"/>
</dbReference>
<dbReference type="KEGG" id="nss:113424153"/>
<evidence type="ECO:0000256" key="13">
    <source>
        <dbReference type="SAM" id="SignalP"/>
    </source>
</evidence>
<dbReference type="InterPro" id="IPR017979">
    <property type="entry name" value="GPCR_3_CS"/>
</dbReference>
<reference evidence="16" key="1">
    <citation type="submission" date="2025-08" db="UniProtKB">
        <authorList>
            <consortium name="RefSeq"/>
        </authorList>
    </citation>
    <scope>IDENTIFICATION</scope>
</reference>
<dbReference type="GO" id="GO:0005886">
    <property type="term" value="C:plasma membrane"/>
    <property type="evidence" value="ECO:0007669"/>
    <property type="project" value="UniProtKB-SubCell"/>
</dbReference>
<dbReference type="InterPro" id="IPR028082">
    <property type="entry name" value="Peripla_BP_I"/>
</dbReference>
<evidence type="ECO:0000256" key="8">
    <source>
        <dbReference type="ARBA" id="ARBA00023136"/>
    </source>
</evidence>
<feature type="signal peptide" evidence="13">
    <location>
        <begin position="1"/>
        <end position="20"/>
    </location>
</feature>
<evidence type="ECO:0000256" key="10">
    <source>
        <dbReference type="ARBA" id="ARBA00023180"/>
    </source>
</evidence>
<dbReference type="Pfam" id="PF00003">
    <property type="entry name" value="7tm_3"/>
    <property type="match status" value="1"/>
</dbReference>
<dbReference type="Gene3D" id="3.40.50.2300">
    <property type="match status" value="2"/>
</dbReference>
<evidence type="ECO:0000256" key="9">
    <source>
        <dbReference type="ARBA" id="ARBA00023170"/>
    </source>
</evidence>
<evidence type="ECO:0000256" key="4">
    <source>
        <dbReference type="ARBA" id="ARBA00022692"/>
    </source>
</evidence>
<keyword evidence="5 13" id="KW-0732">Signal</keyword>
<dbReference type="InterPro" id="IPR000337">
    <property type="entry name" value="GPCR_3"/>
</dbReference>
<comment type="subcellular location">
    <subcellularLocation>
        <location evidence="1">Cell membrane</location>
        <topology evidence="1">Multi-pass membrane protein</topology>
    </subcellularLocation>
</comment>
<feature type="domain" description="G-protein coupled receptors family 3 profile" evidence="14">
    <location>
        <begin position="608"/>
        <end position="872"/>
    </location>
</feature>
<feature type="transmembrane region" description="Helical" evidence="12">
    <location>
        <begin position="802"/>
        <end position="822"/>
    </location>
</feature>
<dbReference type="InterPro" id="IPR017978">
    <property type="entry name" value="GPCR_3_C"/>
</dbReference>
<dbReference type="InterPro" id="IPR001828">
    <property type="entry name" value="ANF_lig-bd_rcpt"/>
</dbReference>
<keyword evidence="3" id="KW-1003">Cell membrane</keyword>
<feature type="transmembrane region" description="Helical" evidence="12">
    <location>
        <begin position="834"/>
        <end position="858"/>
    </location>
</feature>
<dbReference type="PROSITE" id="PS50259">
    <property type="entry name" value="G_PROTEIN_RECEP_F3_4"/>
    <property type="match status" value="1"/>
</dbReference>
<dbReference type="InterPro" id="IPR004073">
    <property type="entry name" value="GPCR_3_vmron_rcpt_2"/>
</dbReference>
<dbReference type="PRINTS" id="PR01535">
    <property type="entry name" value="VOMERONASL2R"/>
</dbReference>
<feature type="transmembrane region" description="Helical" evidence="12">
    <location>
        <begin position="768"/>
        <end position="790"/>
    </location>
</feature>
<keyword evidence="8 12" id="KW-0472">Membrane</keyword>
<dbReference type="SUPFAM" id="SSF53822">
    <property type="entry name" value="Periplasmic binding protein-like I"/>
    <property type="match status" value="1"/>
</dbReference>
<dbReference type="PROSITE" id="PS00981">
    <property type="entry name" value="G_PROTEIN_RECEP_F3_3"/>
    <property type="match status" value="1"/>
</dbReference>
<keyword evidence="6 12" id="KW-1133">Transmembrane helix</keyword>
<keyword evidence="10" id="KW-0325">Glycoprotein</keyword>
<feature type="transmembrane region" description="Helical" evidence="12">
    <location>
        <begin position="719"/>
        <end position="741"/>
    </location>
</feature>
<keyword evidence="4 12" id="KW-0812">Transmembrane</keyword>
<dbReference type="InterPro" id="IPR011500">
    <property type="entry name" value="GPCR_3_9-Cys_dom"/>
</dbReference>
<feature type="transmembrane region" description="Helical" evidence="12">
    <location>
        <begin position="608"/>
        <end position="627"/>
    </location>
</feature>
<evidence type="ECO:0000256" key="5">
    <source>
        <dbReference type="ARBA" id="ARBA00022729"/>
    </source>
</evidence>
<keyword evidence="9" id="KW-0675">Receptor</keyword>
<evidence type="ECO:0000256" key="1">
    <source>
        <dbReference type="ARBA" id="ARBA00004651"/>
    </source>
</evidence>
<gene>
    <name evidence="16" type="primary">LOC113424153</name>
</gene>
<dbReference type="InterPro" id="IPR000068">
    <property type="entry name" value="GPCR_3_Ca_sens_rcpt-rel"/>
</dbReference>
<dbReference type="PANTHER" id="PTHR24061:SF599">
    <property type="entry name" value="G-PROTEIN COUPLED RECEPTORS FAMILY 3 PROFILE DOMAIN-CONTAINING PROTEIN"/>
    <property type="match status" value="1"/>
</dbReference>
<evidence type="ECO:0000256" key="3">
    <source>
        <dbReference type="ARBA" id="ARBA00022475"/>
    </source>
</evidence>
<dbReference type="Pfam" id="PF07562">
    <property type="entry name" value="NCD3G"/>
    <property type="match status" value="1"/>
</dbReference>
<keyword evidence="7" id="KW-0297">G-protein coupled receptor</keyword>
<dbReference type="PRINTS" id="PR00248">
    <property type="entry name" value="GPCRMGR"/>
</dbReference>
<dbReference type="Proteomes" id="UP000504612">
    <property type="component" value="Unplaced"/>
</dbReference>
<dbReference type="CDD" id="cd15283">
    <property type="entry name" value="7tmC_V2R_pheromone"/>
    <property type="match status" value="1"/>
</dbReference>
<evidence type="ECO:0000256" key="2">
    <source>
        <dbReference type="ARBA" id="ARBA00007242"/>
    </source>
</evidence>
<dbReference type="GeneID" id="113424153"/>
<dbReference type="Gene3D" id="2.10.50.30">
    <property type="entry name" value="GPCR, family 3, nine cysteines domain"/>
    <property type="match status" value="1"/>
</dbReference>
<dbReference type="GO" id="GO:0004930">
    <property type="term" value="F:G protein-coupled receptor activity"/>
    <property type="evidence" value="ECO:0007669"/>
    <property type="project" value="UniProtKB-KW"/>
</dbReference>
<keyword evidence="11" id="KW-0807">Transducer</keyword>
<dbReference type="Pfam" id="PF01094">
    <property type="entry name" value="ANF_receptor"/>
    <property type="match status" value="1"/>
</dbReference>
<evidence type="ECO:0000256" key="12">
    <source>
        <dbReference type="SAM" id="Phobius"/>
    </source>
</evidence>
<protein>
    <submittedName>
        <fullName evidence="16">Vomeronasal type-2 receptor 26-like</fullName>
    </submittedName>
</protein>
<dbReference type="InterPro" id="IPR038550">
    <property type="entry name" value="GPCR_3_9-Cys_sf"/>
</dbReference>
<sequence length="876" mass="99849">MWNQRFVLTILILLPSYGRAKADTKKCSSKESFLVPHEWYQPGKFLIGGIVSHIINVYFQYTFDDAPSKKLNDDLPLMLPKFYQHLLALAFAVNKINQDPMILSNVTLGFHIYDSHFDSRMTYRITLDLLFKSQAFLPNYKCDLHIKNIALVGGISPDISSYVADILSLYKIPQLTYGSFPMQRSNMGETSSFYHTVSNEGHQYTGIIYLLKHFGWIWVGLLVGDDQSGECFLKKLESLFLQNKICSAFVQRMPVDSRFPELGELNTISANIKEFYSDLKVNVLVVYGETLVIMWLSTALFFAAVNYTEKVWIMTGQIDFASTVLSRDWKYEIFQGALIFAIHSTEHEEFQVYLQNIKPAKAHLDDFFKEFWAQAFGCSVPDPKDLTEAHNFCTGTESLRDLPGMLFEMVMTGHSYSIYNAVFAVAHALHNLDLSQQKNKAVRMTRYLEEINPWQLHHFLQTLSFNNTNGEMVSFNENKEMGSGFDIINMLIFSNNSFHKVKVGRMGTKDSQGKKFNIEDDKIKWHGNANKIHPLSLCNPYCQPGYEKKKKEGNKFCCYDCIQCPEGKISNERDTEDCFKCPSDQYPNQRQDECLPKIVVFLSYEEPLGISLVTSAIFFFSITILVLKIFHLHKDSPIVKANNRDLSYALLISLLLCFLSPFLFIGKPGVMTCFLRQPAFGIIFSLAVSCVLAKTITVVVAFMATKPGSSMRKWMGKRLTYFIVLSSSLIPVGMCAIWLTISPPFPNLDMDMLTTEIVAECKEGSVTMFYLVLGYMGLLSIISFSVAFLARKLPDNFNEAKFITFSMLVFTSVWLSFVPTYLSTKGKYMVAVEIFSILASSAGLLGCIFFPKCFIIVLRPELNNKDHLMRRKQMQK</sequence>